<evidence type="ECO:0000313" key="3">
    <source>
        <dbReference type="EMBL" id="KIH60376.1"/>
    </source>
</evidence>
<keyword evidence="4" id="KW-1185">Reference proteome</keyword>
<gene>
    <name evidence="3" type="ORF">ANCDUO_09378</name>
</gene>
<dbReference type="EMBL" id="KN731020">
    <property type="protein sequence ID" value="KIH60376.1"/>
    <property type="molecule type" value="Genomic_DNA"/>
</dbReference>
<feature type="non-terminal residue" evidence="3">
    <location>
        <position position="1"/>
    </location>
</feature>
<proteinExistence type="predicted"/>
<evidence type="ECO:0000256" key="1">
    <source>
        <dbReference type="PROSITE-ProRule" id="PRU00024"/>
    </source>
</evidence>
<dbReference type="Pfam" id="PF00643">
    <property type="entry name" value="zf-B_box"/>
    <property type="match status" value="1"/>
</dbReference>
<dbReference type="AlphaFoldDB" id="A0A0C2GTB0"/>
<dbReference type="GO" id="GO:0044325">
    <property type="term" value="F:transmembrane transporter binding"/>
    <property type="evidence" value="ECO:0007669"/>
    <property type="project" value="TreeGrafter"/>
</dbReference>
<dbReference type="SUPFAM" id="SSF57845">
    <property type="entry name" value="B-box zinc-binding domain"/>
    <property type="match status" value="2"/>
</dbReference>
<dbReference type="Gene3D" id="3.30.160.60">
    <property type="entry name" value="Classic Zinc Finger"/>
    <property type="match status" value="1"/>
</dbReference>
<dbReference type="InterPro" id="IPR039320">
    <property type="entry name" value="RNF207"/>
</dbReference>
<accession>A0A0C2GTB0</accession>
<feature type="domain" description="B box-type" evidence="2">
    <location>
        <begin position="105"/>
        <end position="136"/>
    </location>
</feature>
<dbReference type="PROSITE" id="PS50119">
    <property type="entry name" value="ZF_BBOX"/>
    <property type="match status" value="1"/>
</dbReference>
<name>A0A0C2GTB0_9BILA</name>
<dbReference type="PANTHER" id="PTHR22635">
    <property type="entry name" value="RING FINGER PROTEIN 207"/>
    <property type="match status" value="1"/>
</dbReference>
<evidence type="ECO:0000313" key="4">
    <source>
        <dbReference type="Proteomes" id="UP000054047"/>
    </source>
</evidence>
<protein>
    <recommendedName>
        <fullName evidence="2">B box-type domain-containing protein</fullName>
    </recommendedName>
</protein>
<organism evidence="3 4">
    <name type="scientific">Ancylostoma duodenale</name>
    <dbReference type="NCBI Taxonomy" id="51022"/>
    <lineage>
        <taxon>Eukaryota</taxon>
        <taxon>Metazoa</taxon>
        <taxon>Ecdysozoa</taxon>
        <taxon>Nematoda</taxon>
        <taxon>Chromadorea</taxon>
        <taxon>Rhabditida</taxon>
        <taxon>Rhabditina</taxon>
        <taxon>Rhabditomorpha</taxon>
        <taxon>Strongyloidea</taxon>
        <taxon>Ancylostomatidae</taxon>
        <taxon>Ancylostomatinae</taxon>
        <taxon>Ancylostoma</taxon>
    </lineage>
</organism>
<keyword evidence="1" id="KW-0479">Metal-binding</keyword>
<dbReference type="InterPro" id="IPR000315">
    <property type="entry name" value="Znf_B-box"/>
</dbReference>
<reference evidence="3 4" key="1">
    <citation type="submission" date="2013-12" db="EMBL/GenBank/DDBJ databases">
        <title>Draft genome of the parsitic nematode Ancylostoma duodenale.</title>
        <authorList>
            <person name="Mitreva M."/>
        </authorList>
    </citation>
    <scope>NUCLEOTIDE SEQUENCE [LARGE SCALE GENOMIC DNA]</scope>
    <source>
        <strain evidence="3 4">Zhejiang</strain>
    </source>
</reference>
<sequence>LPVDAYIIVSSLWGQFSLKVESLQELTSPHILPCLHSICANCSPCCSTSTSCGSPDPLAEFLIETAHETTEMCANCDQVTILLWFDRLNSLSKINIDFQTNQPMYFCETCQQALCHECKATTHQARMFASHRIVVAEESARVRGRVACAQHSEPYILYCTDQKCLACIQCFNDRPSDDRF</sequence>
<dbReference type="GO" id="GO:0008270">
    <property type="term" value="F:zinc ion binding"/>
    <property type="evidence" value="ECO:0007669"/>
    <property type="project" value="UniProtKB-KW"/>
</dbReference>
<dbReference type="PANTHER" id="PTHR22635:SF0">
    <property type="entry name" value="RING FINGER PROTEIN 207"/>
    <property type="match status" value="1"/>
</dbReference>
<keyword evidence="1" id="KW-0862">Zinc</keyword>
<feature type="non-terminal residue" evidence="3">
    <location>
        <position position="180"/>
    </location>
</feature>
<evidence type="ECO:0000259" key="2">
    <source>
        <dbReference type="PROSITE" id="PS50119"/>
    </source>
</evidence>
<dbReference type="GO" id="GO:0030544">
    <property type="term" value="F:Hsp70 protein binding"/>
    <property type="evidence" value="ECO:0007669"/>
    <property type="project" value="InterPro"/>
</dbReference>
<dbReference type="OrthoDB" id="5853313at2759"/>
<dbReference type="Proteomes" id="UP000054047">
    <property type="component" value="Unassembled WGS sequence"/>
</dbReference>
<dbReference type="GO" id="GO:0048471">
    <property type="term" value="C:perinuclear region of cytoplasm"/>
    <property type="evidence" value="ECO:0007669"/>
    <property type="project" value="TreeGrafter"/>
</dbReference>
<keyword evidence="1" id="KW-0863">Zinc-finger</keyword>